<name>A0A316WX73_9FLAO</name>
<evidence type="ECO:0000313" key="2">
    <source>
        <dbReference type="Proteomes" id="UP000236182"/>
    </source>
</evidence>
<dbReference type="Proteomes" id="UP000236182">
    <property type="component" value="Unassembled WGS sequence"/>
</dbReference>
<organism evidence="1 2">
    <name type="scientific">Chryseobacterium oncorhynchi</name>
    <dbReference type="NCBI Taxonomy" id="741074"/>
    <lineage>
        <taxon>Bacteria</taxon>
        <taxon>Pseudomonadati</taxon>
        <taxon>Bacteroidota</taxon>
        <taxon>Flavobacteriia</taxon>
        <taxon>Flavobacteriales</taxon>
        <taxon>Weeksellaceae</taxon>
        <taxon>Chryseobacterium group</taxon>
        <taxon>Chryseobacterium</taxon>
    </lineage>
</organism>
<evidence type="ECO:0000313" key="1">
    <source>
        <dbReference type="EMBL" id="PWN63240.1"/>
    </source>
</evidence>
<comment type="caution">
    <text evidence="1">The sequence shown here is derived from an EMBL/GenBank/DDBJ whole genome shotgun (WGS) entry which is preliminary data.</text>
</comment>
<reference evidence="1" key="1">
    <citation type="submission" date="2018-04" db="EMBL/GenBank/DDBJ databases">
        <title>Draft Genome Sequences of Chryseobacterium lactis NCTC11390T isolated from milk, Chryseobacterium oncorhynchi 701B-08T from rainbow trout, and Chryseobacterium viscerum 687B-08T from diseased fish.</title>
        <authorList>
            <person name="Jeong J.-J."/>
            <person name="Lee Y.J."/>
            <person name="Pathiraja D."/>
            <person name="Park B."/>
            <person name="Choi I.-G."/>
            <person name="Kim K.D."/>
        </authorList>
    </citation>
    <scope>NUCLEOTIDE SEQUENCE [LARGE SCALE GENOMIC DNA]</scope>
    <source>
        <strain evidence="1">701B-08</strain>
    </source>
</reference>
<gene>
    <name evidence="1" type="ORF">C1638_014290</name>
</gene>
<accession>A0A316WX73</accession>
<dbReference type="EMBL" id="PPEI02000004">
    <property type="protein sequence ID" value="PWN63240.1"/>
    <property type="molecule type" value="Genomic_DNA"/>
</dbReference>
<dbReference type="AlphaFoldDB" id="A0A316WX73"/>
<proteinExistence type="predicted"/>
<sequence>MYNRKPYFVFASFLRLYKPNDVPLKDKDMKKSFFRLLNVINKKVLPKLSNKDPNQLTKVEKGILAYRYFVLVNSLD</sequence>
<protein>
    <submittedName>
        <fullName evidence="1">Uncharacterized protein</fullName>
    </submittedName>
</protein>
<keyword evidence="2" id="KW-1185">Reference proteome</keyword>